<feature type="compositionally biased region" description="Polar residues" evidence="16">
    <location>
        <begin position="45"/>
        <end position="56"/>
    </location>
</feature>
<evidence type="ECO:0000256" key="9">
    <source>
        <dbReference type="ARBA" id="ARBA00022801"/>
    </source>
</evidence>
<feature type="domain" description="VLRF1" evidence="17">
    <location>
        <begin position="225"/>
        <end position="366"/>
    </location>
</feature>
<comment type="subcellular location">
    <subcellularLocation>
        <location evidence="1">Cytoplasm</location>
    </subcellularLocation>
</comment>
<keyword evidence="5" id="KW-0479">Metal-binding</keyword>
<comment type="domain">
    <text evidence="14">The VLRF1 domain mediates binding to the 60S ribosomal subunit.</text>
</comment>
<keyword evidence="4 14" id="KW-0540">Nuclease</keyword>
<dbReference type="GO" id="GO:0036503">
    <property type="term" value="P:ERAD pathway"/>
    <property type="evidence" value="ECO:0007669"/>
    <property type="project" value="TreeGrafter"/>
</dbReference>
<dbReference type="EnsemblPlants" id="AUR62004233-RA">
    <property type="protein sequence ID" value="AUR62004233-RA:cds"/>
    <property type="gene ID" value="AUR62004233"/>
</dbReference>
<dbReference type="InterPro" id="IPR036770">
    <property type="entry name" value="Ankyrin_rpt-contain_sf"/>
</dbReference>
<feature type="region of interest" description="Disordered" evidence="16">
    <location>
        <begin position="405"/>
        <end position="445"/>
    </location>
</feature>
<keyword evidence="11 13" id="KW-0040">ANK repeat</keyword>
<evidence type="ECO:0000256" key="10">
    <source>
        <dbReference type="ARBA" id="ARBA00022833"/>
    </source>
</evidence>
<evidence type="ECO:0000256" key="4">
    <source>
        <dbReference type="ARBA" id="ARBA00022722"/>
    </source>
</evidence>
<evidence type="ECO:0000256" key="14">
    <source>
        <dbReference type="PROSITE-ProRule" id="PRU01389"/>
    </source>
</evidence>
<dbReference type="Gene3D" id="1.25.40.20">
    <property type="entry name" value="Ankyrin repeat-containing domain"/>
    <property type="match status" value="1"/>
</dbReference>
<keyword evidence="3 14" id="KW-0963">Cytoplasm</keyword>
<evidence type="ECO:0000259" key="17">
    <source>
        <dbReference type="PROSITE" id="PS52044"/>
    </source>
</evidence>
<evidence type="ECO:0000313" key="18">
    <source>
        <dbReference type="EnsemblPlants" id="AUR62004233-RA:cds"/>
    </source>
</evidence>
<dbReference type="InterPro" id="IPR041540">
    <property type="entry name" value="VATC"/>
</dbReference>
<evidence type="ECO:0000256" key="8">
    <source>
        <dbReference type="ARBA" id="ARBA00022771"/>
    </source>
</evidence>
<evidence type="ECO:0000256" key="5">
    <source>
        <dbReference type="ARBA" id="ARBA00022723"/>
    </source>
</evidence>
<accession>A0A803KYX4</accession>
<organism evidence="18 19">
    <name type="scientific">Chenopodium quinoa</name>
    <name type="common">Quinoa</name>
    <dbReference type="NCBI Taxonomy" id="63459"/>
    <lineage>
        <taxon>Eukaryota</taxon>
        <taxon>Viridiplantae</taxon>
        <taxon>Streptophyta</taxon>
        <taxon>Embryophyta</taxon>
        <taxon>Tracheophyta</taxon>
        <taxon>Spermatophyta</taxon>
        <taxon>Magnoliopsida</taxon>
        <taxon>eudicotyledons</taxon>
        <taxon>Gunneridae</taxon>
        <taxon>Pentapetalae</taxon>
        <taxon>Caryophyllales</taxon>
        <taxon>Chenopodiaceae</taxon>
        <taxon>Chenopodioideae</taxon>
        <taxon>Atripliceae</taxon>
        <taxon>Chenopodium</taxon>
    </lineage>
</organism>
<protein>
    <recommendedName>
        <fullName evidence="17">VLRF1 domain-containing protein</fullName>
    </recommendedName>
</protein>
<dbReference type="GO" id="GO:0004519">
    <property type="term" value="F:endonuclease activity"/>
    <property type="evidence" value="ECO:0007669"/>
    <property type="project" value="UniProtKB-KW"/>
</dbReference>
<reference evidence="18" key="1">
    <citation type="journal article" date="2017" name="Nature">
        <title>The genome of Chenopodium quinoa.</title>
        <authorList>
            <person name="Jarvis D.E."/>
            <person name="Ho Y.S."/>
            <person name="Lightfoot D.J."/>
            <person name="Schmoeckel S.M."/>
            <person name="Li B."/>
            <person name="Borm T.J.A."/>
            <person name="Ohyanagi H."/>
            <person name="Mineta K."/>
            <person name="Michell C.T."/>
            <person name="Saber N."/>
            <person name="Kharbatia N.M."/>
            <person name="Rupper R.R."/>
            <person name="Sharp A.R."/>
            <person name="Dally N."/>
            <person name="Boughton B.A."/>
            <person name="Woo Y.H."/>
            <person name="Gao G."/>
            <person name="Schijlen E.G.W.M."/>
            <person name="Guo X."/>
            <person name="Momin A.A."/>
            <person name="Negrao S."/>
            <person name="Al-Babili S."/>
            <person name="Gehring C."/>
            <person name="Roessner U."/>
            <person name="Jung C."/>
            <person name="Murphy K."/>
            <person name="Arold S.T."/>
            <person name="Gojobori T."/>
            <person name="van der Linden C.G."/>
            <person name="van Loo E.N."/>
            <person name="Jellen E.N."/>
            <person name="Maughan P.J."/>
            <person name="Tester M."/>
        </authorList>
    </citation>
    <scope>NUCLEOTIDE SEQUENCE [LARGE SCALE GENOMIC DNA]</scope>
    <source>
        <strain evidence="18">cv. PI 614886</strain>
    </source>
</reference>
<dbReference type="PROSITE" id="PS50088">
    <property type="entry name" value="ANK_REPEAT"/>
    <property type="match status" value="1"/>
</dbReference>
<evidence type="ECO:0000256" key="13">
    <source>
        <dbReference type="PROSITE-ProRule" id="PRU00023"/>
    </source>
</evidence>
<name>A0A803KYX4_CHEQI</name>
<dbReference type="GO" id="GO:0008270">
    <property type="term" value="F:zinc ion binding"/>
    <property type="evidence" value="ECO:0007669"/>
    <property type="project" value="UniProtKB-KW"/>
</dbReference>
<sequence>MATTGGSQQPDKRPQSIFDLPQDFFDCCRLLPPAKLHHHPPSSSTEAALTSKQQLQEEIPEDDEIFNDTCNFSMNTWSCNICKSEFDSLLDQRSHFKSDLHRFNVKLNLAGKVVLNEDAFDELTSDSFTKDFDVSSISGSEDEDERGSRVRYNTRDMSVQSIKQKLCVHLQSGEKVSIWKCFLLKDNEDVSYENNQLVVVDDNGRVPDLKVIERLKSLTHEPRDNTHLRIVLLASGGHFAGCVFDGNTVITYKTFHRYVVRAKAGKRQSTKDASGRSIHSAGASLRRYNELALKKDIQELLASWKPYFDASSCVFIYAPSSNRQMFYNGEGPLLSNQQCDARNIPFSVRRPTLKEARRIYNQLSLVVYENEEELPDIKQIDLNVSCVSDANILKGAERGEVKVIKEDEVSGSGKISDEESSSEEGDKELGHTTTPLHEAAKSDNPEKVLELLEQGLDPTVKDERGKAPYMVATDKEVRNTFRRFMALNLEKWDWHAANVPSALTKEMEESQAAKQVKAAESQKIATAAENKSTASRPVRTVQSVIAARLSKEEELKRKQIEEREKRAAAAERRLALAAAAANAQGASSNPTTASSSQPKTNIGSTDTVCSCCNASLEGKVPFHRYNYKYCSTTCMQVHREFLEDG</sequence>
<feature type="coiled-coil region" evidence="15">
    <location>
        <begin position="546"/>
        <end position="580"/>
    </location>
</feature>
<evidence type="ECO:0000256" key="12">
    <source>
        <dbReference type="ARBA" id="ARBA00023054"/>
    </source>
</evidence>
<dbReference type="AlphaFoldDB" id="A0A803KYX4"/>
<dbReference type="Proteomes" id="UP000596660">
    <property type="component" value="Unplaced"/>
</dbReference>
<dbReference type="PROSITE" id="PS50297">
    <property type="entry name" value="ANK_REP_REGION"/>
    <property type="match status" value="1"/>
</dbReference>
<evidence type="ECO:0000256" key="6">
    <source>
        <dbReference type="ARBA" id="ARBA00022737"/>
    </source>
</evidence>
<dbReference type="SUPFAM" id="SSF57667">
    <property type="entry name" value="beta-beta-alpha zinc fingers"/>
    <property type="match status" value="1"/>
</dbReference>
<evidence type="ECO:0000256" key="15">
    <source>
        <dbReference type="SAM" id="Coils"/>
    </source>
</evidence>
<evidence type="ECO:0000313" key="19">
    <source>
        <dbReference type="Proteomes" id="UP000596660"/>
    </source>
</evidence>
<proteinExistence type="inferred from homology"/>
<feature type="repeat" description="ANK" evidence="13">
    <location>
        <begin position="431"/>
        <end position="463"/>
    </location>
</feature>
<feature type="region of interest" description="Disordered" evidence="16">
    <location>
        <begin position="581"/>
        <end position="600"/>
    </location>
</feature>
<dbReference type="InterPro" id="IPR047139">
    <property type="entry name" value="ANKZ1/VMS1"/>
</dbReference>
<dbReference type="PANTHER" id="PTHR16036:SF2">
    <property type="entry name" value="TRNA ENDONUCLEASE ANKZF1"/>
    <property type="match status" value="1"/>
</dbReference>
<dbReference type="Pfam" id="PF18716">
    <property type="entry name" value="VATC"/>
    <property type="match status" value="1"/>
</dbReference>
<evidence type="ECO:0000256" key="3">
    <source>
        <dbReference type="ARBA" id="ARBA00022490"/>
    </source>
</evidence>
<dbReference type="InterPro" id="IPR041175">
    <property type="entry name" value="VLRF1/Vms1"/>
</dbReference>
<dbReference type="InterPro" id="IPR002110">
    <property type="entry name" value="Ankyrin_rpt"/>
</dbReference>
<keyword evidence="10" id="KW-0862">Zinc</keyword>
<reference evidence="18" key="2">
    <citation type="submission" date="2021-03" db="UniProtKB">
        <authorList>
            <consortium name="EnsemblPlants"/>
        </authorList>
    </citation>
    <scope>IDENTIFICATION</scope>
</reference>
<dbReference type="Gramene" id="AUR62004233-RA">
    <property type="protein sequence ID" value="AUR62004233-RA:cds"/>
    <property type="gene ID" value="AUR62004233"/>
</dbReference>
<dbReference type="SUPFAM" id="SSF48403">
    <property type="entry name" value="Ankyrin repeat"/>
    <property type="match status" value="1"/>
</dbReference>
<feature type="region of interest" description="Disordered" evidence="16">
    <location>
        <begin position="37"/>
        <end position="56"/>
    </location>
</feature>
<evidence type="ECO:0000256" key="1">
    <source>
        <dbReference type="ARBA" id="ARBA00004496"/>
    </source>
</evidence>
<dbReference type="PROSITE" id="PS52044">
    <property type="entry name" value="VLRF1"/>
    <property type="match status" value="1"/>
</dbReference>
<dbReference type="OMA" id="AQKTIHR"/>
<keyword evidence="7 14" id="KW-0255">Endonuclease</keyword>
<evidence type="ECO:0000256" key="2">
    <source>
        <dbReference type="ARBA" id="ARBA00009262"/>
    </source>
</evidence>
<keyword evidence="19" id="KW-1185">Reference proteome</keyword>
<comment type="similarity">
    <text evidence="2 14">Belongs to the ANKZF1/VMS1 family.</text>
</comment>
<dbReference type="PANTHER" id="PTHR16036">
    <property type="entry name" value="ANKYRIN REPEAT AND ZINC FINGER DOMAIN-CONTAINING PROTEIN 1"/>
    <property type="match status" value="1"/>
</dbReference>
<dbReference type="Pfam" id="PF18826">
    <property type="entry name" value="bVLRF1"/>
    <property type="match status" value="1"/>
</dbReference>
<dbReference type="GO" id="GO:0016787">
    <property type="term" value="F:hydrolase activity"/>
    <property type="evidence" value="ECO:0007669"/>
    <property type="project" value="UniProtKB-KW"/>
</dbReference>
<dbReference type="GO" id="GO:0005737">
    <property type="term" value="C:cytoplasm"/>
    <property type="evidence" value="ECO:0007669"/>
    <property type="project" value="UniProtKB-SubCell"/>
</dbReference>
<dbReference type="InterPro" id="IPR036236">
    <property type="entry name" value="Znf_C2H2_sf"/>
</dbReference>
<evidence type="ECO:0000256" key="7">
    <source>
        <dbReference type="ARBA" id="ARBA00022759"/>
    </source>
</evidence>
<keyword evidence="12 15" id="KW-0175">Coiled coil</keyword>
<keyword evidence="8" id="KW-0863">Zinc-finger</keyword>
<keyword evidence="9 14" id="KW-0378">Hydrolase</keyword>
<evidence type="ECO:0000256" key="11">
    <source>
        <dbReference type="ARBA" id="ARBA00023043"/>
    </source>
</evidence>
<feature type="active site" evidence="14">
    <location>
        <position position="268"/>
    </location>
</feature>
<evidence type="ECO:0000256" key="16">
    <source>
        <dbReference type="SAM" id="MobiDB-lite"/>
    </source>
</evidence>
<keyword evidence="6" id="KW-0677">Repeat</keyword>
<feature type="compositionally biased region" description="Polar residues" evidence="16">
    <location>
        <begin position="584"/>
        <end position="600"/>
    </location>
</feature>